<dbReference type="AlphaFoldDB" id="A0A9N9CQ22"/>
<name>A0A9N9CQ22_9GLOM</name>
<keyword evidence="2" id="KW-1185">Reference proteome</keyword>
<proteinExistence type="predicted"/>
<protein>
    <submittedName>
        <fullName evidence="1">2407_t:CDS:1</fullName>
    </submittedName>
</protein>
<comment type="caution">
    <text evidence="1">The sequence shown here is derived from an EMBL/GenBank/DDBJ whole genome shotgun (WGS) entry which is preliminary data.</text>
</comment>
<gene>
    <name evidence="1" type="ORF">DERYTH_LOCUS7988</name>
</gene>
<reference evidence="1" key="1">
    <citation type="submission" date="2021-06" db="EMBL/GenBank/DDBJ databases">
        <authorList>
            <person name="Kallberg Y."/>
            <person name="Tangrot J."/>
            <person name="Rosling A."/>
        </authorList>
    </citation>
    <scope>NUCLEOTIDE SEQUENCE</scope>
    <source>
        <strain evidence="1">MA453B</strain>
    </source>
</reference>
<accession>A0A9N9CQ22</accession>
<dbReference type="EMBL" id="CAJVPY010004023">
    <property type="protein sequence ID" value="CAG8608031.1"/>
    <property type="molecule type" value="Genomic_DNA"/>
</dbReference>
<organism evidence="1 2">
    <name type="scientific">Dentiscutata erythropus</name>
    <dbReference type="NCBI Taxonomy" id="1348616"/>
    <lineage>
        <taxon>Eukaryota</taxon>
        <taxon>Fungi</taxon>
        <taxon>Fungi incertae sedis</taxon>
        <taxon>Mucoromycota</taxon>
        <taxon>Glomeromycotina</taxon>
        <taxon>Glomeromycetes</taxon>
        <taxon>Diversisporales</taxon>
        <taxon>Gigasporaceae</taxon>
        <taxon>Dentiscutata</taxon>
    </lineage>
</organism>
<dbReference type="Proteomes" id="UP000789405">
    <property type="component" value="Unassembled WGS sequence"/>
</dbReference>
<evidence type="ECO:0000313" key="2">
    <source>
        <dbReference type="Proteomes" id="UP000789405"/>
    </source>
</evidence>
<sequence>MTNIEIKALNELNETNRNSNQKVGVSLKQKALLTLKEDVSHIANLTEFYWNYPT</sequence>
<evidence type="ECO:0000313" key="1">
    <source>
        <dbReference type="EMBL" id="CAG8608031.1"/>
    </source>
</evidence>